<dbReference type="EMBL" id="JAAGLU010000813">
    <property type="protein sequence ID" value="NEC93418.1"/>
    <property type="molecule type" value="Genomic_DNA"/>
</dbReference>
<name>A0A6B3C9J1_9ACTN</name>
<dbReference type="AlphaFoldDB" id="A0A6B3C9J1"/>
<accession>A0A6B3C9J1</accession>
<feature type="non-terminal residue" evidence="1">
    <location>
        <position position="90"/>
    </location>
</feature>
<sequence>MRRPSVPEDLDPAGRLWARAVTFAVLAAARGDHEEYWLDEDGVSGENGSGSFWWRLRMCGPDRAVFCGQDADGSYTHVGPDPLDFLAGGP</sequence>
<comment type="caution">
    <text evidence="1">The sequence shown here is derived from an EMBL/GenBank/DDBJ whole genome shotgun (WGS) entry which is preliminary data.</text>
</comment>
<gene>
    <name evidence="1" type="ORF">G3I71_48600</name>
</gene>
<proteinExistence type="predicted"/>
<evidence type="ECO:0000313" key="1">
    <source>
        <dbReference type="EMBL" id="NEC93418.1"/>
    </source>
</evidence>
<protein>
    <submittedName>
        <fullName evidence="1">Uncharacterized protein</fullName>
    </submittedName>
</protein>
<reference evidence="1" key="1">
    <citation type="submission" date="2020-01" db="EMBL/GenBank/DDBJ databases">
        <title>Insect and environment-associated Actinomycetes.</title>
        <authorList>
            <person name="Currrie C."/>
            <person name="Chevrette M."/>
            <person name="Carlson C."/>
            <person name="Stubbendieck R."/>
            <person name="Wendt-Pienkowski E."/>
        </authorList>
    </citation>
    <scope>NUCLEOTIDE SEQUENCE</scope>
    <source>
        <strain evidence="1">SID12501</strain>
    </source>
</reference>
<organism evidence="1">
    <name type="scientific">Streptomyces sp. SID12501</name>
    <dbReference type="NCBI Taxonomy" id="2706042"/>
    <lineage>
        <taxon>Bacteria</taxon>
        <taxon>Bacillati</taxon>
        <taxon>Actinomycetota</taxon>
        <taxon>Actinomycetes</taxon>
        <taxon>Kitasatosporales</taxon>
        <taxon>Streptomycetaceae</taxon>
        <taxon>Streptomyces</taxon>
    </lineage>
</organism>